<reference evidence="2" key="1">
    <citation type="journal article" date="2020" name="Nat. Commun.">
        <title>Large-scale genome sequencing of mycorrhizal fungi provides insights into the early evolution of symbiotic traits.</title>
        <authorList>
            <person name="Miyauchi S."/>
            <person name="Kiss E."/>
            <person name="Kuo A."/>
            <person name="Drula E."/>
            <person name="Kohler A."/>
            <person name="Sanchez-Garcia M."/>
            <person name="Morin E."/>
            <person name="Andreopoulos B."/>
            <person name="Barry K.W."/>
            <person name="Bonito G."/>
            <person name="Buee M."/>
            <person name="Carver A."/>
            <person name="Chen C."/>
            <person name="Cichocki N."/>
            <person name="Clum A."/>
            <person name="Culley D."/>
            <person name="Crous P.W."/>
            <person name="Fauchery L."/>
            <person name="Girlanda M."/>
            <person name="Hayes R.D."/>
            <person name="Keri Z."/>
            <person name="LaButti K."/>
            <person name="Lipzen A."/>
            <person name="Lombard V."/>
            <person name="Magnuson J."/>
            <person name="Maillard F."/>
            <person name="Murat C."/>
            <person name="Nolan M."/>
            <person name="Ohm R.A."/>
            <person name="Pangilinan J."/>
            <person name="Pereira M.F."/>
            <person name="Perotto S."/>
            <person name="Peter M."/>
            <person name="Pfister S."/>
            <person name="Riley R."/>
            <person name="Sitrit Y."/>
            <person name="Stielow J.B."/>
            <person name="Szollosi G."/>
            <person name="Zifcakova L."/>
            <person name="Stursova M."/>
            <person name="Spatafora J.W."/>
            <person name="Tedersoo L."/>
            <person name="Vaario L.M."/>
            <person name="Yamada A."/>
            <person name="Yan M."/>
            <person name="Wang P."/>
            <person name="Xu J."/>
            <person name="Bruns T."/>
            <person name="Baldrian P."/>
            <person name="Vilgalys R."/>
            <person name="Dunand C."/>
            <person name="Henrissat B."/>
            <person name="Grigoriev I.V."/>
            <person name="Hibbett D."/>
            <person name="Nagy L.G."/>
            <person name="Martin F.M."/>
        </authorList>
    </citation>
    <scope>NUCLEOTIDE SEQUENCE</scope>
    <source>
        <strain evidence="2">UP504</strain>
    </source>
</reference>
<name>A0A9P6B9W3_9AGAM</name>
<evidence type="ECO:0000256" key="1">
    <source>
        <dbReference type="SAM" id="MobiDB-lite"/>
    </source>
</evidence>
<gene>
    <name evidence="2" type="ORF">BS47DRAFT_1387460</name>
</gene>
<feature type="region of interest" description="Disordered" evidence="1">
    <location>
        <begin position="116"/>
        <end position="156"/>
    </location>
</feature>
<comment type="caution">
    <text evidence="2">The sequence shown here is derived from an EMBL/GenBank/DDBJ whole genome shotgun (WGS) entry which is preliminary data.</text>
</comment>
<accession>A0A9P6B9W3</accession>
<organism evidence="2 3">
    <name type="scientific">Hydnum rufescens UP504</name>
    <dbReference type="NCBI Taxonomy" id="1448309"/>
    <lineage>
        <taxon>Eukaryota</taxon>
        <taxon>Fungi</taxon>
        <taxon>Dikarya</taxon>
        <taxon>Basidiomycota</taxon>
        <taxon>Agaricomycotina</taxon>
        <taxon>Agaricomycetes</taxon>
        <taxon>Cantharellales</taxon>
        <taxon>Hydnaceae</taxon>
        <taxon>Hydnum</taxon>
    </lineage>
</organism>
<dbReference type="Proteomes" id="UP000886523">
    <property type="component" value="Unassembled WGS sequence"/>
</dbReference>
<feature type="compositionally biased region" description="Acidic residues" evidence="1">
    <location>
        <begin position="120"/>
        <end position="131"/>
    </location>
</feature>
<proteinExistence type="predicted"/>
<evidence type="ECO:0000313" key="2">
    <source>
        <dbReference type="EMBL" id="KAF9520444.1"/>
    </source>
</evidence>
<evidence type="ECO:0000313" key="3">
    <source>
        <dbReference type="Proteomes" id="UP000886523"/>
    </source>
</evidence>
<feature type="compositionally biased region" description="Basic residues" evidence="1">
    <location>
        <begin position="144"/>
        <end position="156"/>
    </location>
</feature>
<dbReference type="EMBL" id="MU128912">
    <property type="protein sequence ID" value="KAF9520444.1"/>
    <property type="molecule type" value="Genomic_DNA"/>
</dbReference>
<dbReference type="OrthoDB" id="3269637at2759"/>
<protein>
    <submittedName>
        <fullName evidence="2">Uncharacterized protein</fullName>
    </submittedName>
</protein>
<sequence>MLFTSLHPALSRAEVAFLKTPNFGLAVDDIPFNPPQTADQGSPASRLTLQHFVSDMGVVIPIVAPHNCDVRLLGSPDERPPNAILNSVYAAVALQAWGPKAFLTDAREAMKGTYYKSAEDDSEDDGEEGEVLEVSTSGCPTHGHNLRRRNKVRPAP</sequence>
<dbReference type="AlphaFoldDB" id="A0A9P6B9W3"/>
<keyword evidence="3" id="KW-1185">Reference proteome</keyword>